<reference evidence="1 2" key="1">
    <citation type="submission" date="2018-07" db="EMBL/GenBank/DDBJ databases">
        <title>Leeuwenhoekiella genomics.</title>
        <authorList>
            <person name="Tahon G."/>
            <person name="Willems A."/>
        </authorList>
    </citation>
    <scope>NUCLEOTIDE SEQUENCE [LARGE SCALE GENOMIC DNA]</scope>
    <source>
        <strain evidence="1 2">LMG 1345</strain>
    </source>
</reference>
<gene>
    <name evidence="1" type="ORF">DSL99_1799</name>
</gene>
<dbReference type="Proteomes" id="UP000290608">
    <property type="component" value="Unassembled WGS sequence"/>
</dbReference>
<comment type="caution">
    <text evidence="1">The sequence shown here is derived from an EMBL/GenBank/DDBJ whole genome shotgun (WGS) entry which is preliminary data.</text>
</comment>
<evidence type="ECO:0000313" key="1">
    <source>
        <dbReference type="EMBL" id="RXG30756.1"/>
    </source>
</evidence>
<dbReference type="PROSITE" id="PS51257">
    <property type="entry name" value="PROKAR_LIPOPROTEIN"/>
    <property type="match status" value="1"/>
</dbReference>
<dbReference type="AlphaFoldDB" id="A0A4Q0PP02"/>
<evidence type="ECO:0000313" key="2">
    <source>
        <dbReference type="Proteomes" id="UP000290608"/>
    </source>
</evidence>
<proteinExistence type="predicted"/>
<name>A0A4Q0PP02_9FLAO</name>
<protein>
    <submittedName>
        <fullName evidence="1">Uncharacterized protein</fullName>
    </submittedName>
</protein>
<sequence>MNKLFTILSIVALGFTACEGDPGPQGPPGLDAEIPAVYEETADFNFDAEGNLWTSQEFGYNGILDGDIIIVYLNLGDGLWTNLPVSYFDDQGEFQYVYDFDFTSGTALLSIIGDSDLSTLDDFYTAGVPIRIAFIPSDLIAQFDKTPTLSELMTTLDINESEVQLRK</sequence>
<organism evidence="1 2">
    <name type="scientific">Leeuwenhoekiella marinoflava</name>
    <dbReference type="NCBI Taxonomy" id="988"/>
    <lineage>
        <taxon>Bacteria</taxon>
        <taxon>Pseudomonadati</taxon>
        <taxon>Bacteroidota</taxon>
        <taxon>Flavobacteriia</taxon>
        <taxon>Flavobacteriales</taxon>
        <taxon>Flavobacteriaceae</taxon>
        <taxon>Leeuwenhoekiella</taxon>
    </lineage>
</organism>
<accession>A0A4Q0PP02</accession>
<dbReference type="EMBL" id="QOVL01000007">
    <property type="protein sequence ID" value="RXG30756.1"/>
    <property type="molecule type" value="Genomic_DNA"/>
</dbReference>
<dbReference type="RefSeq" id="WP_073098948.1">
    <property type="nucleotide sequence ID" value="NZ_QOVL01000007.1"/>
</dbReference>
<dbReference type="STRING" id="1122159.SAMN02745246_01860"/>